<evidence type="ECO:0000313" key="2">
    <source>
        <dbReference type="EMBL" id="ARU48764.1"/>
    </source>
</evidence>
<reference evidence="3" key="5">
    <citation type="journal article" date="2020" name="MicrobiologyOpen">
        <title>Tetrachloroethene respiration in Sulfurospirillum species is regulated by a two-component system as unraveled by comparative genomics, transcriptomics, and regulator binding studies.</title>
        <authorList>
            <person name="Esken J."/>
            <person name="Goris T."/>
            <person name="Gadkari J."/>
            <person name="Bischler T."/>
            <person name="Forstner K.U."/>
            <person name="Sharma C.M."/>
            <person name="Diekert G."/>
            <person name="Schubert T."/>
        </authorList>
    </citation>
    <scope>NUCLEOTIDE SEQUENCE</scope>
    <source>
        <strain evidence="3">JPD-1</strain>
    </source>
</reference>
<dbReference type="GO" id="GO:0030170">
    <property type="term" value="F:pyridoxal phosphate binding"/>
    <property type="evidence" value="ECO:0007669"/>
    <property type="project" value="InterPro"/>
</dbReference>
<evidence type="ECO:0000313" key="5">
    <source>
        <dbReference type="Proteomes" id="UP000217349"/>
    </source>
</evidence>
<keyword evidence="3" id="KW-0032">Aminotransferase</keyword>
<proteinExistence type="predicted"/>
<dbReference type="Gene3D" id="3.40.640.10">
    <property type="entry name" value="Type I PLP-dependent aspartate aminotransferase-like (Major domain)"/>
    <property type="match status" value="1"/>
</dbReference>
<evidence type="ECO:0000313" key="4">
    <source>
        <dbReference type="Proteomes" id="UP000196005"/>
    </source>
</evidence>
<dbReference type="PANTHER" id="PTHR42885">
    <property type="entry name" value="HISTIDINOL-PHOSPHATE AMINOTRANSFERASE-RELATED"/>
    <property type="match status" value="1"/>
</dbReference>
<dbReference type="SUPFAM" id="SSF53383">
    <property type="entry name" value="PLP-dependent transferases"/>
    <property type="match status" value="1"/>
</dbReference>
<evidence type="ECO:0000259" key="1">
    <source>
        <dbReference type="Pfam" id="PF00155"/>
    </source>
</evidence>
<evidence type="ECO:0000313" key="3">
    <source>
        <dbReference type="EMBL" id="ATB69630.1"/>
    </source>
</evidence>
<dbReference type="InterPro" id="IPR004839">
    <property type="entry name" value="Aminotransferase_I/II_large"/>
</dbReference>
<dbReference type="EMBL" id="CP021416">
    <property type="protein sequence ID" value="ARU48764.1"/>
    <property type="molecule type" value="Genomic_DNA"/>
</dbReference>
<dbReference type="Gene3D" id="3.90.1150.10">
    <property type="entry name" value="Aspartate Aminotransferase, domain 1"/>
    <property type="match status" value="1"/>
</dbReference>
<keyword evidence="4" id="KW-1185">Reference proteome</keyword>
<feature type="domain" description="Aminotransferase class I/classII large" evidence="1">
    <location>
        <begin position="74"/>
        <end position="374"/>
    </location>
</feature>
<dbReference type="Proteomes" id="UP000217349">
    <property type="component" value="Chromosome"/>
</dbReference>
<reference evidence="4" key="1">
    <citation type="submission" date="2017-05" db="EMBL/GenBank/DDBJ databases">
        <title>Dechlorination kinetics govern the competition between two new strains of the genus Sulfurospirillum.</title>
        <authorList>
            <person name="Buttet G.F."/>
            <person name="Murray A.M."/>
            <person name="Goris T."/>
            <person name="Burion M."/>
            <person name="Lin B."/>
            <person name="Rolle M."/>
            <person name="Maillard J."/>
        </authorList>
    </citation>
    <scope>NUCLEOTIDE SEQUENCE [LARGE SCALE GENOMIC DNA]</scope>
    <source>
        <strain evidence="4">SL2-1</strain>
    </source>
</reference>
<dbReference type="Proteomes" id="UP000196005">
    <property type="component" value="Chromosome"/>
</dbReference>
<organism evidence="2 4">
    <name type="scientific">Sulfurospirillum diekertiae</name>
    <dbReference type="NCBI Taxonomy" id="1854492"/>
    <lineage>
        <taxon>Bacteria</taxon>
        <taxon>Pseudomonadati</taxon>
        <taxon>Campylobacterota</taxon>
        <taxon>Epsilonproteobacteria</taxon>
        <taxon>Campylobacterales</taxon>
        <taxon>Sulfurospirillaceae</taxon>
        <taxon>Sulfurospirillum</taxon>
    </lineage>
</organism>
<dbReference type="Pfam" id="PF00155">
    <property type="entry name" value="Aminotran_1_2"/>
    <property type="match status" value="1"/>
</dbReference>
<accession>A0A290HVD6</accession>
<dbReference type="EMBL" id="CP023275">
    <property type="protein sequence ID" value="ATB69630.1"/>
    <property type="molecule type" value="Genomic_DNA"/>
</dbReference>
<sequence length="388" mass="44597">MNARNTQFTKAFHALKQNAGSHSPSMEDLKKMFPTLEIKIDACYLSNPYASELVLDYIDRELIQTNAYKKVLTHYPSQQRSLQKVMAESLHVKPENIFIGNGATEIIQMLLQQEEVQKVALMIPTFSSYYEFVGKGCEVVYFPLNERDDYSFDADKYCQFIENEQPDTVVLINPNNPNGAYLSLEKMHILLKRLAFVPRIIIDESFIHFAYEDEALTCLSSTVLFDMYPNVIIVKSLSKDFGIAGVRLGYALMDSRKIDALLEHGFLWNINGIGEYCLRLFVREDFLKRYEEARKQYIKEMCRFKEALLGIENVYVYPSMANFVMLKLPSRIKASFVISALLVEYGIYVRTMADKIGVEGECIRIAGRTREENNCIVMALKSILKDSK</sequence>
<dbReference type="InterPro" id="IPR015421">
    <property type="entry name" value="PyrdxlP-dep_Trfase_major"/>
</dbReference>
<keyword evidence="3" id="KW-0808">Transferase</keyword>
<dbReference type="GO" id="GO:0004400">
    <property type="term" value="F:histidinol-phosphate transaminase activity"/>
    <property type="evidence" value="ECO:0007669"/>
    <property type="project" value="UniProtKB-EC"/>
</dbReference>
<gene>
    <name evidence="2" type="ORF">Sdiek1_1601</name>
    <name evidence="3" type="ORF">SJPD1_1521</name>
</gene>
<dbReference type="KEGG" id="suls:Sdiek1_1601"/>
<dbReference type="CDD" id="cd00609">
    <property type="entry name" value="AAT_like"/>
    <property type="match status" value="1"/>
</dbReference>
<protein>
    <submittedName>
        <fullName evidence="2">L-serine-O-phosphate decarboxylase</fullName>
    </submittedName>
    <submittedName>
        <fullName evidence="3">Threonine phosphate decarboxylase-like enzyme</fullName>
        <ecNumber evidence="3">2.6.1.9</ecNumber>
    </submittedName>
</protein>
<dbReference type="InterPro" id="IPR015422">
    <property type="entry name" value="PyrdxlP-dep_Trfase_small"/>
</dbReference>
<reference evidence="5" key="2">
    <citation type="submission" date="2017-09" db="EMBL/GenBank/DDBJ databases">
        <title>The complete genome of Sulfurospirillum sp. JPD-1.</title>
        <authorList>
            <person name="Goris T."/>
        </authorList>
    </citation>
    <scope>NUCLEOTIDE SEQUENCE [LARGE SCALE GENOMIC DNA]</scope>
    <source>
        <strain evidence="5">JPD-1</strain>
    </source>
</reference>
<dbReference type="KEGG" id="sulj:SJPD1_1521"/>
<dbReference type="AlphaFoldDB" id="A0A1Y0HN21"/>
<dbReference type="EC" id="2.6.1.9" evidence="3"/>
<dbReference type="InterPro" id="IPR015424">
    <property type="entry name" value="PyrdxlP-dep_Trfase"/>
</dbReference>
<reference evidence="2" key="4">
    <citation type="journal article" date="2018" name="FEMS Microbiol. Ecol.">
        <title>Coexistence of two distinct Sulfurospirillum populations respiring tetrachloroethene-genomic and kinetic considerations. .</title>
        <authorList>
            <person name="Buttet G.F."/>
            <person name="Murray A.M."/>
            <person name="Goris T."/>
            <person name="Burion M."/>
            <person name="Jin B."/>
            <person name="Rolle M."/>
            <person name="Holliger C."/>
            <person name="Maillard J."/>
        </authorList>
    </citation>
    <scope>NUCLEOTIDE SEQUENCE</scope>
    <source>
        <strain evidence="2">SL2-1</strain>
    </source>
</reference>
<name>A0A1Y0HN21_9BACT</name>
<accession>A0A1Y0HN21</accession>
<reference evidence="3" key="3">
    <citation type="submission" date="2017-09" db="EMBL/GenBank/DDBJ databases">
        <authorList>
            <person name="Goris T."/>
        </authorList>
    </citation>
    <scope>NUCLEOTIDE SEQUENCE</scope>
    <source>
        <strain evidence="3">JPD-1</strain>
    </source>
</reference>